<feature type="domain" description="Zinc finger DksA/TraR C4-type" evidence="5">
    <location>
        <begin position="37"/>
        <end position="66"/>
    </location>
</feature>
<sequence length="74" mass="8293">MSIDTDDAMAQIESQIHIDSRIAEIRAALRAQGNISRKHCRDCGDEIPDERRESIPGVSLCKPCQEWREAGGKK</sequence>
<dbReference type="Gene3D" id="1.20.120.910">
    <property type="entry name" value="DksA, coiled-coil domain"/>
    <property type="match status" value="1"/>
</dbReference>
<evidence type="ECO:0000256" key="3">
    <source>
        <dbReference type="ARBA" id="ARBA00022833"/>
    </source>
</evidence>
<dbReference type="InterPro" id="IPR000962">
    <property type="entry name" value="Znf_DskA_TraR"/>
</dbReference>
<dbReference type="PROSITE" id="PS51128">
    <property type="entry name" value="ZF_DKSA_2"/>
    <property type="match status" value="1"/>
</dbReference>
<evidence type="ECO:0000259" key="5">
    <source>
        <dbReference type="Pfam" id="PF01258"/>
    </source>
</evidence>
<protein>
    <recommendedName>
        <fullName evidence="5">Zinc finger DksA/TraR C4-type domain-containing protein</fullName>
    </recommendedName>
</protein>
<gene>
    <name evidence="6" type="ORF">D3D97_23655</name>
</gene>
<evidence type="ECO:0000256" key="2">
    <source>
        <dbReference type="ARBA" id="ARBA00022771"/>
    </source>
</evidence>
<dbReference type="SUPFAM" id="SSF57716">
    <property type="entry name" value="Glucocorticoid receptor-like (DNA-binding domain)"/>
    <property type="match status" value="1"/>
</dbReference>
<organism evidence="6">
    <name type="scientific">Salmonella enterica subsp. enterica serovar Albany</name>
    <dbReference type="NCBI Taxonomy" id="211968"/>
    <lineage>
        <taxon>Bacteria</taxon>
        <taxon>Pseudomonadati</taxon>
        <taxon>Pseudomonadota</taxon>
        <taxon>Gammaproteobacteria</taxon>
        <taxon>Enterobacterales</taxon>
        <taxon>Enterobacteriaceae</taxon>
        <taxon>Salmonella</taxon>
    </lineage>
</organism>
<evidence type="ECO:0000256" key="4">
    <source>
        <dbReference type="PROSITE-ProRule" id="PRU00510"/>
    </source>
</evidence>
<name>A0A607YD48_SALET</name>
<keyword evidence="3" id="KW-0862">Zinc</keyword>
<reference evidence="6" key="1">
    <citation type="submission" date="2018-09" db="EMBL/GenBank/DDBJ databases">
        <authorList>
            <consortium name="GenomeTrakr network: Whole genome sequencing for foodborne pathogen traceback"/>
        </authorList>
    </citation>
    <scope>NUCLEOTIDE SEQUENCE</scope>
    <source>
        <strain evidence="6">FSIS21822039</strain>
    </source>
</reference>
<dbReference type="AlphaFoldDB" id="A0A607YD48"/>
<dbReference type="PANTHER" id="PTHR38777:SF1">
    <property type="entry name" value="DNAK SUPPRESSOR PROTEIN"/>
    <property type="match status" value="1"/>
</dbReference>
<dbReference type="EMBL" id="AAKSWE010000040">
    <property type="protein sequence ID" value="ECV0369761.1"/>
    <property type="molecule type" value="Genomic_DNA"/>
</dbReference>
<keyword evidence="1" id="KW-0479">Metal-binding</keyword>
<feature type="zinc finger region" description="dksA C4-type" evidence="4">
    <location>
        <begin position="40"/>
        <end position="64"/>
    </location>
</feature>
<dbReference type="GO" id="GO:0008270">
    <property type="term" value="F:zinc ion binding"/>
    <property type="evidence" value="ECO:0007669"/>
    <property type="project" value="UniProtKB-KW"/>
</dbReference>
<dbReference type="PANTHER" id="PTHR38777">
    <property type="entry name" value="FELS-2 PROPHAGE PROTEIN"/>
    <property type="match status" value="1"/>
</dbReference>
<accession>A0A607YD48</accession>
<evidence type="ECO:0000256" key="1">
    <source>
        <dbReference type="ARBA" id="ARBA00022723"/>
    </source>
</evidence>
<dbReference type="Pfam" id="PF01258">
    <property type="entry name" value="zf-dskA_traR"/>
    <property type="match status" value="1"/>
</dbReference>
<dbReference type="GO" id="GO:1900378">
    <property type="term" value="P:positive regulation of secondary metabolite biosynthetic process"/>
    <property type="evidence" value="ECO:0007669"/>
    <property type="project" value="TreeGrafter"/>
</dbReference>
<keyword evidence="2" id="KW-0863">Zinc-finger</keyword>
<proteinExistence type="predicted"/>
<comment type="caution">
    <text evidence="6">The sequence shown here is derived from an EMBL/GenBank/DDBJ whole genome shotgun (WGS) entry which is preliminary data.</text>
</comment>
<evidence type="ECO:0000313" key="6">
    <source>
        <dbReference type="EMBL" id="ECV0369761.1"/>
    </source>
</evidence>